<evidence type="ECO:0000313" key="3">
    <source>
        <dbReference type="Proteomes" id="UP000256708"/>
    </source>
</evidence>
<gene>
    <name evidence="2" type="ORF">DXT99_24950</name>
</gene>
<keyword evidence="1" id="KW-0472">Membrane</keyword>
<evidence type="ECO:0000313" key="2">
    <source>
        <dbReference type="EMBL" id="RDV11352.1"/>
    </source>
</evidence>
<dbReference type="PANTHER" id="PTHR33876:SF4">
    <property type="entry name" value="CHLOROPLAST PROTEIN FOR GROWTH AND FERTILITY 2"/>
    <property type="match status" value="1"/>
</dbReference>
<dbReference type="AlphaFoldDB" id="A0A3D8L2Y6"/>
<evidence type="ECO:0008006" key="4">
    <source>
        <dbReference type="Google" id="ProtNLM"/>
    </source>
</evidence>
<feature type="transmembrane region" description="Helical" evidence="1">
    <location>
        <begin position="187"/>
        <end position="209"/>
    </location>
</feature>
<dbReference type="InterPro" id="IPR052776">
    <property type="entry name" value="Chloro_ReproSupport/MetalTrans"/>
</dbReference>
<dbReference type="EMBL" id="QRGR01000043">
    <property type="protein sequence ID" value="RDV11352.1"/>
    <property type="molecule type" value="Genomic_DNA"/>
</dbReference>
<proteinExistence type="predicted"/>
<dbReference type="PANTHER" id="PTHR33876">
    <property type="entry name" value="UNNAMED PRODUCT"/>
    <property type="match status" value="1"/>
</dbReference>
<feature type="transmembrane region" description="Helical" evidence="1">
    <location>
        <begin position="49"/>
        <end position="67"/>
    </location>
</feature>
<keyword evidence="3" id="KW-1185">Reference proteome</keyword>
<sequence>MVAPILIQSFVLGMQHSFEPDHVAAVSVLTSEKDSNAKLRNVMWKSSQWALGHSITLILLSIGALLLKSALPFSISTVAEWAIGPMMIWIGISSLLLAYKPNVPRVIPLVNAEKKKSIISRSLGIGMLHGMAGTGGACTVALTVAADNSYTAIWIIILQSAGILLTMTAYGYLLSLSFSHIVKRSRFFFRYIISGAGVFSISIGLWVLAEQVMAIRY</sequence>
<comment type="caution">
    <text evidence="2">The sequence shown here is derived from an EMBL/GenBank/DDBJ whole genome shotgun (WGS) entry which is preliminary data.</text>
</comment>
<dbReference type="OrthoDB" id="9811044at2"/>
<feature type="transmembrane region" description="Helical" evidence="1">
    <location>
        <begin position="123"/>
        <end position="146"/>
    </location>
</feature>
<keyword evidence="1" id="KW-0812">Transmembrane</keyword>
<reference evidence="3" key="1">
    <citation type="submission" date="2018-08" db="EMBL/GenBank/DDBJ databases">
        <authorList>
            <person name="Liu Z.-W."/>
            <person name="Du Z.-J."/>
        </authorList>
    </citation>
    <scope>NUCLEOTIDE SEQUENCE [LARGE SCALE GENOMIC DNA]</scope>
    <source>
        <strain evidence="3">H4X</strain>
    </source>
</reference>
<feature type="transmembrane region" description="Helical" evidence="1">
    <location>
        <begin position="152"/>
        <end position="175"/>
    </location>
</feature>
<accession>A0A3D8L2Y6</accession>
<name>A0A3D8L2Y6_9BACT</name>
<evidence type="ECO:0000256" key="1">
    <source>
        <dbReference type="SAM" id="Phobius"/>
    </source>
</evidence>
<protein>
    <recommendedName>
        <fullName evidence="4">Cytochrome C biogenesis protein transmembrane domain-containing protein</fullName>
    </recommendedName>
</protein>
<feature type="transmembrane region" description="Helical" evidence="1">
    <location>
        <begin position="79"/>
        <end position="99"/>
    </location>
</feature>
<dbReference type="RefSeq" id="WP_115568315.1">
    <property type="nucleotide sequence ID" value="NZ_QRGR01000043.1"/>
</dbReference>
<dbReference type="Proteomes" id="UP000256708">
    <property type="component" value="Unassembled WGS sequence"/>
</dbReference>
<organism evidence="2 3">
    <name type="scientific">Pontibacter diazotrophicus</name>
    <dbReference type="NCBI Taxonomy" id="1400979"/>
    <lineage>
        <taxon>Bacteria</taxon>
        <taxon>Pseudomonadati</taxon>
        <taxon>Bacteroidota</taxon>
        <taxon>Cytophagia</taxon>
        <taxon>Cytophagales</taxon>
        <taxon>Hymenobacteraceae</taxon>
        <taxon>Pontibacter</taxon>
    </lineage>
</organism>
<keyword evidence="1" id="KW-1133">Transmembrane helix</keyword>